<feature type="region of interest" description="Disordered" evidence="1">
    <location>
        <begin position="472"/>
        <end position="632"/>
    </location>
</feature>
<dbReference type="InParanoid" id="A0A1C7N699"/>
<dbReference type="Proteomes" id="UP000093000">
    <property type="component" value="Unassembled WGS sequence"/>
</dbReference>
<protein>
    <recommendedName>
        <fullName evidence="4">FAR1 domain-containing protein</fullName>
    </recommendedName>
</protein>
<proteinExistence type="predicted"/>
<feature type="region of interest" description="Disordered" evidence="1">
    <location>
        <begin position="340"/>
        <end position="364"/>
    </location>
</feature>
<feature type="compositionally biased region" description="Low complexity" evidence="1">
    <location>
        <begin position="536"/>
        <end position="545"/>
    </location>
</feature>
<feature type="compositionally biased region" description="Polar residues" evidence="1">
    <location>
        <begin position="472"/>
        <end position="535"/>
    </location>
</feature>
<organism evidence="2 3">
    <name type="scientific">Choanephora cucurbitarum</name>
    <dbReference type="NCBI Taxonomy" id="101091"/>
    <lineage>
        <taxon>Eukaryota</taxon>
        <taxon>Fungi</taxon>
        <taxon>Fungi incertae sedis</taxon>
        <taxon>Mucoromycota</taxon>
        <taxon>Mucoromycotina</taxon>
        <taxon>Mucoromycetes</taxon>
        <taxon>Mucorales</taxon>
        <taxon>Mucorineae</taxon>
        <taxon>Choanephoraceae</taxon>
        <taxon>Choanephoroideae</taxon>
        <taxon>Choanephora</taxon>
    </lineage>
</organism>
<feature type="compositionally biased region" description="Basic and acidic residues" evidence="1">
    <location>
        <begin position="344"/>
        <end position="353"/>
    </location>
</feature>
<dbReference type="AlphaFoldDB" id="A0A1C7N699"/>
<comment type="caution">
    <text evidence="2">The sequence shown here is derived from an EMBL/GenBank/DDBJ whole genome shotgun (WGS) entry which is preliminary data.</text>
</comment>
<feature type="compositionally biased region" description="Polar residues" evidence="1">
    <location>
        <begin position="623"/>
        <end position="632"/>
    </location>
</feature>
<evidence type="ECO:0000313" key="3">
    <source>
        <dbReference type="Proteomes" id="UP000093000"/>
    </source>
</evidence>
<keyword evidence="3" id="KW-1185">Reference proteome</keyword>
<dbReference type="STRING" id="101091.A0A1C7N699"/>
<feature type="compositionally biased region" description="Polar residues" evidence="1">
    <location>
        <begin position="388"/>
        <end position="416"/>
    </location>
</feature>
<feature type="region of interest" description="Disordered" evidence="1">
    <location>
        <begin position="387"/>
        <end position="440"/>
    </location>
</feature>
<reference evidence="2 3" key="1">
    <citation type="submission" date="2016-03" db="EMBL/GenBank/DDBJ databases">
        <title>Choanephora cucurbitarum.</title>
        <authorList>
            <person name="Min B."/>
            <person name="Park H."/>
            <person name="Park J.-H."/>
            <person name="Shin H.-D."/>
            <person name="Choi I.-G."/>
        </authorList>
    </citation>
    <scope>NUCLEOTIDE SEQUENCE [LARGE SCALE GENOMIC DNA]</scope>
    <source>
        <strain evidence="2 3">KUS-F28377</strain>
    </source>
</reference>
<feature type="compositionally biased region" description="Basic residues" evidence="1">
    <location>
        <begin position="546"/>
        <end position="556"/>
    </location>
</feature>
<feature type="compositionally biased region" description="Polar residues" evidence="1">
    <location>
        <begin position="429"/>
        <end position="440"/>
    </location>
</feature>
<evidence type="ECO:0008006" key="4">
    <source>
        <dbReference type="Google" id="ProtNLM"/>
    </source>
</evidence>
<evidence type="ECO:0000313" key="2">
    <source>
        <dbReference type="EMBL" id="OBZ84548.1"/>
    </source>
</evidence>
<feature type="region of interest" description="Disordered" evidence="1">
    <location>
        <begin position="266"/>
        <end position="292"/>
    </location>
</feature>
<dbReference type="EMBL" id="LUGH01000497">
    <property type="protein sequence ID" value="OBZ84548.1"/>
    <property type="molecule type" value="Genomic_DNA"/>
</dbReference>
<gene>
    <name evidence="2" type="ORF">A0J61_07403</name>
</gene>
<evidence type="ECO:0000256" key="1">
    <source>
        <dbReference type="SAM" id="MobiDB-lite"/>
    </source>
</evidence>
<sequence>MTKKDLTNTQMTNHILTPVQQQEQALLLEPFYERLIGLAFDDSSSAVERCRDLCAEFGFTVKQEASTHRNIYVYCSREGLPDSLRNPKTNPQRKRPSKRCDCRWRIVLFENEHCKWEFRKSLNPEAGKHNHELMRPEEIERSWPKEVIDAIFELARLRMTTQDIRTRVRQQFPDIHWNERRFYNRLSEERQKIKFRDSTERTHQLSELWSKVCMATAGNDDLFQFVRQELVMLFQSICETVQIQPDEFPSPLVFYQETEASMIGSGKKAARPYAPPSPPSSSSSTSKSDIPKGYLPVEVPRQVYYIKIHNQRQLQESQYIKTAQQQKRVRPEESTPMMHMHLHSQQERTEPPKKQARKGKSKQLSPLILSSDQTNNNTIAAHAVHVGTPNSATTASLPSTPNMHTPMSRMVSSAYSRASGPLTPPPPRSSMQQISTPTSASLPSQQNFVYAFGLDTQTLSGYVHPTAFHTSNHHQSNYNIDATPTTPGFPTTDMSSFTFDTQSSTHISRSSMDSNSVQQQQDKQRHSPSIGSTQLHSPSSSTSSNQHHHHHHHHHQMYSMPATPMYDSPPKDNHLMAPNMINTSTTPPPSVSYHPSVTHQQAMFMNQSPSPNHHSMMPIYQHPPTTDATSSR</sequence>
<dbReference type="OrthoDB" id="5573160at2759"/>
<accession>A0A1C7N699</accession>
<feature type="compositionally biased region" description="Polar residues" evidence="1">
    <location>
        <begin position="593"/>
        <end position="613"/>
    </location>
</feature>
<name>A0A1C7N699_9FUNG</name>